<feature type="region of interest" description="Disordered" evidence="1">
    <location>
        <begin position="1"/>
        <end position="28"/>
    </location>
</feature>
<reference evidence="2 3" key="1">
    <citation type="submission" date="2020-12" db="EMBL/GenBank/DDBJ databases">
        <title>Streptomyces typhae sp. nov., a novel endophytic actinomycete isolated from the root of cattail pollen (Typha angustifolia L.).</title>
        <authorList>
            <person name="Peng C."/>
            <person name="Liu C."/>
        </authorList>
    </citation>
    <scope>NUCLEOTIDE SEQUENCE [LARGE SCALE GENOMIC DNA]</scope>
    <source>
        <strain evidence="2 3">JCM 4753</strain>
    </source>
</reference>
<accession>A0ABS0X0P5</accession>
<sequence length="232" mass="25244">MTTVTNPSPPASTSPAEAESTERRPPVPYWRRHLRADGTWKPLVGKNGPPGEELADLRSGLGQPAGSVIALWPYYAAETDGELTPELVAEHGALTLYGLHQQSQKRPMHKKGVNLGAALRRLRDSEKFLDSALDRRVETAATTTSVPALLYRLRGLVTQLRGQAIPLDYDQLARDLRQWSQAERRQWVRRRWALAYYTRGEQNGADQGPADDSGATGAGTPAPGARGASSGA</sequence>
<dbReference type="EMBL" id="JAEKOZ010000003">
    <property type="protein sequence ID" value="MBJ3806760.1"/>
    <property type="molecule type" value="Genomic_DNA"/>
</dbReference>
<keyword evidence="3" id="KW-1185">Reference proteome</keyword>
<proteinExistence type="predicted"/>
<evidence type="ECO:0000313" key="3">
    <source>
        <dbReference type="Proteomes" id="UP000634780"/>
    </source>
</evidence>
<organism evidence="2 3">
    <name type="scientific">Streptomyces flavofungini</name>
    <dbReference type="NCBI Taxonomy" id="68200"/>
    <lineage>
        <taxon>Bacteria</taxon>
        <taxon>Bacillati</taxon>
        <taxon>Actinomycetota</taxon>
        <taxon>Actinomycetes</taxon>
        <taxon>Kitasatosporales</taxon>
        <taxon>Streptomycetaceae</taxon>
        <taxon>Streptomyces</taxon>
    </lineage>
</organism>
<dbReference type="Pfam" id="PF09485">
    <property type="entry name" value="CRISPR_Cse2"/>
    <property type="match status" value="1"/>
</dbReference>
<dbReference type="InterPro" id="IPR013382">
    <property type="entry name" value="CRISPR-assoc_prot_Cse2"/>
</dbReference>
<feature type="region of interest" description="Disordered" evidence="1">
    <location>
        <begin position="200"/>
        <end position="232"/>
    </location>
</feature>
<dbReference type="InterPro" id="IPR038287">
    <property type="entry name" value="Cse2_sf"/>
</dbReference>
<dbReference type="NCBIfam" id="TIGR02548">
    <property type="entry name" value="casB_cse2"/>
    <property type="match status" value="1"/>
</dbReference>
<comment type="caution">
    <text evidence="2">The sequence shown here is derived from an EMBL/GenBank/DDBJ whole genome shotgun (WGS) entry which is preliminary data.</text>
</comment>
<name>A0ABS0X0P5_9ACTN</name>
<protein>
    <submittedName>
        <fullName evidence="2">Type I-E CRISPR-associated protein Cse2/CasB</fullName>
    </submittedName>
</protein>
<feature type="compositionally biased region" description="Low complexity" evidence="1">
    <location>
        <begin position="208"/>
        <end position="232"/>
    </location>
</feature>
<gene>
    <name evidence="2" type="primary">casB</name>
    <name evidence="2" type="ORF">JGB26_06450</name>
</gene>
<evidence type="ECO:0000256" key="1">
    <source>
        <dbReference type="SAM" id="MobiDB-lite"/>
    </source>
</evidence>
<dbReference type="Proteomes" id="UP000634780">
    <property type="component" value="Unassembled WGS sequence"/>
</dbReference>
<dbReference type="CDD" id="cd09731">
    <property type="entry name" value="Cse2_I-E"/>
    <property type="match status" value="1"/>
</dbReference>
<evidence type="ECO:0000313" key="2">
    <source>
        <dbReference type="EMBL" id="MBJ3806760.1"/>
    </source>
</evidence>
<dbReference type="Gene3D" id="1.10.520.40">
    <property type="entry name" value="CRISPR-associated protein Cse2"/>
    <property type="match status" value="1"/>
</dbReference>